<dbReference type="GO" id="GO:0008168">
    <property type="term" value="F:methyltransferase activity"/>
    <property type="evidence" value="ECO:0007669"/>
    <property type="project" value="InterPro"/>
</dbReference>
<dbReference type="GO" id="GO:0046872">
    <property type="term" value="F:metal ion binding"/>
    <property type="evidence" value="ECO:0007669"/>
    <property type="project" value="UniProtKB-KW"/>
</dbReference>
<name>A0A6G0XU26_9STRA</name>
<evidence type="ECO:0000313" key="4">
    <source>
        <dbReference type="Proteomes" id="UP000481153"/>
    </source>
</evidence>
<dbReference type="EMBL" id="VJMJ01000012">
    <property type="protein sequence ID" value="KAF0743946.1"/>
    <property type="molecule type" value="Genomic_DNA"/>
</dbReference>
<comment type="caution">
    <text evidence="3">The sequence shown here is derived from an EMBL/GenBank/DDBJ whole genome shotgun (WGS) entry which is preliminary data.</text>
</comment>
<dbReference type="SUPFAM" id="SSF53335">
    <property type="entry name" value="S-adenosyl-L-methionine-dependent methyltransferases"/>
    <property type="match status" value="1"/>
</dbReference>
<organism evidence="3 4">
    <name type="scientific">Aphanomyces euteiches</name>
    <dbReference type="NCBI Taxonomy" id="100861"/>
    <lineage>
        <taxon>Eukaryota</taxon>
        <taxon>Sar</taxon>
        <taxon>Stramenopiles</taxon>
        <taxon>Oomycota</taxon>
        <taxon>Saprolegniomycetes</taxon>
        <taxon>Saprolegniales</taxon>
        <taxon>Verrucalvaceae</taxon>
        <taxon>Aphanomyces</taxon>
    </lineage>
</organism>
<keyword evidence="2" id="KW-0460">Magnesium</keyword>
<dbReference type="Proteomes" id="UP000481153">
    <property type="component" value="Unassembled WGS sequence"/>
</dbReference>
<dbReference type="Pfam" id="PF03492">
    <property type="entry name" value="Methyltransf_7"/>
    <property type="match status" value="1"/>
</dbReference>
<evidence type="ECO:0000256" key="1">
    <source>
        <dbReference type="ARBA" id="ARBA00022723"/>
    </source>
</evidence>
<proteinExistence type="predicted"/>
<gene>
    <name evidence="3" type="ORF">Ae201684_001587</name>
</gene>
<dbReference type="InterPro" id="IPR005299">
    <property type="entry name" value="MeTrfase_7"/>
</dbReference>
<sequence length="403" mass="44317">MTVIRRLSVHTSCDDTLVDSASDTLCDDLPLRTQQIALHFVIFNFDKKEAMDGNGADNKAAVCQMGLVDYTTDLLKQAMTRFAKNAAGKSRYTILDLGASQGRNSLQLVHHVIKHLDASLPSNASPDILVLHEDQPANDFATLLDTLISPASYIYARPNIYTGVISKSFYEQVMPTAAVDIAVSYISAHWLSKTPAPLPGDVVMYNDSETKASVAASTLATWQQAAHDDLVAFLRLRAAELADHGSLCMTYISDNGSPLIQEYGRILREAVQDMVAAGILSSASQDRVAVPMVFRTTDEFLAAVAQVPELELHEYEHVPMDVKFPNATESTKFLSSVLWPSLDASMTEQERTDPQVRQVFNSCMAAKMSQPVAGASVPFFEQFTIMYFYGHLTRRPRANTDAP</sequence>
<evidence type="ECO:0008006" key="5">
    <source>
        <dbReference type="Google" id="ProtNLM"/>
    </source>
</evidence>
<reference evidence="3 4" key="1">
    <citation type="submission" date="2019-07" db="EMBL/GenBank/DDBJ databases">
        <title>Genomics analysis of Aphanomyces spp. identifies a new class of oomycete effector associated with host adaptation.</title>
        <authorList>
            <person name="Gaulin E."/>
        </authorList>
    </citation>
    <scope>NUCLEOTIDE SEQUENCE [LARGE SCALE GENOMIC DNA]</scope>
    <source>
        <strain evidence="3 4">ATCC 201684</strain>
    </source>
</reference>
<dbReference type="Gene3D" id="3.40.50.150">
    <property type="entry name" value="Vaccinia Virus protein VP39"/>
    <property type="match status" value="1"/>
</dbReference>
<keyword evidence="4" id="KW-1185">Reference proteome</keyword>
<dbReference type="AlphaFoldDB" id="A0A6G0XU26"/>
<dbReference type="PANTHER" id="PTHR31009">
    <property type="entry name" value="S-ADENOSYL-L-METHIONINE:CARBOXYL METHYLTRANSFERASE FAMILY PROTEIN"/>
    <property type="match status" value="1"/>
</dbReference>
<evidence type="ECO:0000313" key="3">
    <source>
        <dbReference type="EMBL" id="KAF0743946.1"/>
    </source>
</evidence>
<evidence type="ECO:0000256" key="2">
    <source>
        <dbReference type="ARBA" id="ARBA00022842"/>
    </source>
</evidence>
<protein>
    <recommendedName>
        <fullName evidence="5">SAM dependent carboxyl methyltransferase</fullName>
    </recommendedName>
</protein>
<dbReference type="VEuPathDB" id="FungiDB:AeMF1_012265"/>
<dbReference type="Gene3D" id="1.10.1200.270">
    <property type="entry name" value="Methyltransferase, alpha-helical capping domain"/>
    <property type="match status" value="1"/>
</dbReference>
<dbReference type="InterPro" id="IPR029063">
    <property type="entry name" value="SAM-dependent_MTases_sf"/>
</dbReference>
<keyword evidence="1" id="KW-0479">Metal-binding</keyword>
<accession>A0A6G0XU26</accession>
<dbReference type="InterPro" id="IPR042086">
    <property type="entry name" value="MeTrfase_capping"/>
</dbReference>